<evidence type="ECO:0000259" key="2">
    <source>
        <dbReference type="Pfam" id="PF13581"/>
    </source>
</evidence>
<comment type="caution">
    <text evidence="3">The sequence shown here is derived from an EMBL/GenBank/DDBJ whole genome shotgun (WGS) entry which is preliminary data.</text>
</comment>
<protein>
    <submittedName>
        <fullName evidence="3">Anti-sigma regulatory factor (Ser/Thr protein kinase)</fullName>
    </submittedName>
</protein>
<dbReference type="PANTHER" id="PTHR35526:SF3">
    <property type="entry name" value="ANTI-SIGMA-F FACTOR RSBW"/>
    <property type="match status" value="1"/>
</dbReference>
<feature type="domain" description="Histidine kinase/HSP90-like ATPase" evidence="2">
    <location>
        <begin position="11"/>
        <end position="110"/>
    </location>
</feature>
<organism evidence="3 4">
    <name type="scientific">Nocardioides massiliensis</name>
    <dbReference type="NCBI Taxonomy" id="1325935"/>
    <lineage>
        <taxon>Bacteria</taxon>
        <taxon>Bacillati</taxon>
        <taxon>Actinomycetota</taxon>
        <taxon>Actinomycetes</taxon>
        <taxon>Propionibacteriales</taxon>
        <taxon>Nocardioidaceae</taxon>
        <taxon>Nocardioides</taxon>
    </lineage>
</organism>
<keyword evidence="4" id="KW-1185">Reference proteome</keyword>
<keyword evidence="1" id="KW-0723">Serine/threonine-protein kinase</keyword>
<evidence type="ECO:0000256" key="1">
    <source>
        <dbReference type="ARBA" id="ARBA00022527"/>
    </source>
</evidence>
<keyword evidence="1" id="KW-0418">Kinase</keyword>
<reference evidence="3 4" key="1">
    <citation type="submission" date="2023-07" db="EMBL/GenBank/DDBJ databases">
        <title>Sequencing the genomes of 1000 actinobacteria strains.</title>
        <authorList>
            <person name="Klenk H.-P."/>
        </authorList>
    </citation>
    <scope>NUCLEOTIDE SEQUENCE [LARGE SCALE GENOMIC DNA]</scope>
    <source>
        <strain evidence="3 4">GD13</strain>
    </source>
</reference>
<dbReference type="EMBL" id="JAUSQM010000001">
    <property type="protein sequence ID" value="MDP9820745.1"/>
    <property type="molecule type" value="Genomic_DNA"/>
</dbReference>
<accession>A0ABT9NLQ5</accession>
<dbReference type="Pfam" id="PF13581">
    <property type="entry name" value="HATPase_c_2"/>
    <property type="match status" value="1"/>
</dbReference>
<dbReference type="InterPro" id="IPR003594">
    <property type="entry name" value="HATPase_dom"/>
</dbReference>
<keyword evidence="1" id="KW-0808">Transferase</keyword>
<dbReference type="CDD" id="cd16936">
    <property type="entry name" value="HATPase_RsbW-like"/>
    <property type="match status" value="1"/>
</dbReference>
<dbReference type="RefSeq" id="WP_068118161.1">
    <property type="nucleotide sequence ID" value="NZ_CCXJ01000122.1"/>
</dbReference>
<evidence type="ECO:0000313" key="3">
    <source>
        <dbReference type="EMBL" id="MDP9820745.1"/>
    </source>
</evidence>
<sequence length="303" mass="33125">MPLSQQLELDPDPSAARTARAWVIELLARLGRDDLAESAELGVSELVTNALLHAEPPVRLRLRGTRDHPRIEVLDCSSSLPASAGATGGEDQLGNGGRGLDLVALFSRAWGSVVDSTGKLVWFEPTSAEPDGEPVVGHHVVNEDTFATEPEVAGERIAVRLLNFPVQEWAHFRAMYTELRRELRLLAITHPDDYPLATELTELARTVDGHRLHSTGHAKLEAAIEAGQTTADLTYEVPVTSVHDMPRLAGLLREAVRFCHEQNLLASAPLEEHVELVVWYADQFVQQAAGREASPWRGAARSA</sequence>
<proteinExistence type="predicted"/>
<dbReference type="Gene3D" id="3.30.565.10">
    <property type="entry name" value="Histidine kinase-like ATPase, C-terminal domain"/>
    <property type="match status" value="1"/>
</dbReference>
<name>A0ABT9NLQ5_9ACTN</name>
<dbReference type="PANTHER" id="PTHR35526">
    <property type="entry name" value="ANTI-SIGMA-F FACTOR RSBW-RELATED"/>
    <property type="match status" value="1"/>
</dbReference>
<dbReference type="Proteomes" id="UP001240447">
    <property type="component" value="Unassembled WGS sequence"/>
</dbReference>
<gene>
    <name evidence="3" type="ORF">J2S59_000554</name>
</gene>
<dbReference type="InterPro" id="IPR050267">
    <property type="entry name" value="Anti-sigma-factor_SerPK"/>
</dbReference>
<dbReference type="InterPro" id="IPR036890">
    <property type="entry name" value="HATPase_C_sf"/>
</dbReference>
<evidence type="ECO:0000313" key="4">
    <source>
        <dbReference type="Proteomes" id="UP001240447"/>
    </source>
</evidence>